<dbReference type="HOGENOM" id="CLU_2827662_0_0_10"/>
<protein>
    <submittedName>
        <fullName evidence="1">Uncharacterized protein</fullName>
    </submittedName>
</protein>
<organism evidence="1 2">
    <name type="scientific">Prevotella veroralis F0319</name>
    <dbReference type="NCBI Taxonomy" id="649761"/>
    <lineage>
        <taxon>Bacteria</taxon>
        <taxon>Pseudomonadati</taxon>
        <taxon>Bacteroidota</taxon>
        <taxon>Bacteroidia</taxon>
        <taxon>Bacteroidales</taxon>
        <taxon>Prevotellaceae</taxon>
        <taxon>Prevotella</taxon>
    </lineage>
</organism>
<reference evidence="1 2" key="1">
    <citation type="submission" date="2009-09" db="EMBL/GenBank/DDBJ databases">
        <authorList>
            <person name="Weinstock G."/>
            <person name="Sodergren E."/>
            <person name="Clifton S."/>
            <person name="Fulton L."/>
            <person name="Fulton B."/>
            <person name="Courtney L."/>
            <person name="Fronick C."/>
            <person name="Harrison M."/>
            <person name="Strong C."/>
            <person name="Farmer C."/>
            <person name="Delahaunty K."/>
            <person name="Markovic C."/>
            <person name="Hall O."/>
            <person name="Minx P."/>
            <person name="Tomlinson C."/>
            <person name="Mitreva M."/>
            <person name="Nelson J."/>
            <person name="Hou S."/>
            <person name="Wollam A."/>
            <person name="Pepin K.H."/>
            <person name="Johnson M."/>
            <person name="Bhonagiri V."/>
            <person name="Nash W.E."/>
            <person name="Warren W."/>
            <person name="Chinwalla A."/>
            <person name="Mardis E.R."/>
            <person name="Wilson R.K."/>
        </authorList>
    </citation>
    <scope>NUCLEOTIDE SEQUENCE [LARGE SCALE GENOMIC DNA]</scope>
    <source>
        <strain evidence="1 2">F0319</strain>
    </source>
</reference>
<comment type="caution">
    <text evidence="1">The sequence shown here is derived from an EMBL/GenBank/DDBJ whole genome shotgun (WGS) entry which is preliminary data.</text>
</comment>
<dbReference type="AlphaFoldDB" id="C9MQQ6"/>
<evidence type="ECO:0000313" key="1">
    <source>
        <dbReference type="EMBL" id="EEX18172.1"/>
    </source>
</evidence>
<dbReference type="EMBL" id="ACVA01000047">
    <property type="protein sequence ID" value="EEX18172.1"/>
    <property type="molecule type" value="Genomic_DNA"/>
</dbReference>
<accession>C9MQQ6</accession>
<sequence length="66" mass="7439">MISNKTVIGYRSREIILEPTTDIILVILLKITICTEMITYKYGHDFTLAKPSLTIPATFPISIIGR</sequence>
<keyword evidence="2" id="KW-1185">Reference proteome</keyword>
<dbReference type="Proteomes" id="UP000003327">
    <property type="component" value="Unassembled WGS sequence"/>
</dbReference>
<dbReference type="STRING" id="649761.HMPREF0973_01957"/>
<evidence type="ECO:0000313" key="2">
    <source>
        <dbReference type="Proteomes" id="UP000003327"/>
    </source>
</evidence>
<gene>
    <name evidence="1" type="ORF">HMPREF0973_01957</name>
</gene>
<name>C9MQQ6_9BACT</name>
<proteinExistence type="predicted"/>